<dbReference type="Proteomes" id="UP000507470">
    <property type="component" value="Unassembled WGS sequence"/>
</dbReference>
<protein>
    <submittedName>
        <fullName evidence="2">Uncharacterized protein</fullName>
    </submittedName>
</protein>
<evidence type="ECO:0000256" key="1">
    <source>
        <dbReference type="SAM" id="Coils"/>
    </source>
</evidence>
<reference evidence="2 3" key="1">
    <citation type="submission" date="2020-06" db="EMBL/GenBank/DDBJ databases">
        <authorList>
            <person name="Li R."/>
            <person name="Bekaert M."/>
        </authorList>
    </citation>
    <scope>NUCLEOTIDE SEQUENCE [LARGE SCALE GENOMIC DNA]</scope>
    <source>
        <strain evidence="3">wild</strain>
    </source>
</reference>
<dbReference type="AlphaFoldDB" id="A0A6J8EQ44"/>
<accession>A0A6J8EQ44</accession>
<keyword evidence="3" id="KW-1185">Reference proteome</keyword>
<proteinExistence type="predicted"/>
<name>A0A6J8EQ44_MYTCO</name>
<evidence type="ECO:0000313" key="3">
    <source>
        <dbReference type="Proteomes" id="UP000507470"/>
    </source>
</evidence>
<feature type="coiled-coil region" evidence="1">
    <location>
        <begin position="128"/>
        <end position="167"/>
    </location>
</feature>
<dbReference type="EMBL" id="CACVKT020009286">
    <property type="protein sequence ID" value="CAC5421211.1"/>
    <property type="molecule type" value="Genomic_DNA"/>
</dbReference>
<gene>
    <name evidence="2" type="ORF">MCOR_53352</name>
</gene>
<organism evidence="2 3">
    <name type="scientific">Mytilus coruscus</name>
    <name type="common">Sea mussel</name>
    <dbReference type="NCBI Taxonomy" id="42192"/>
    <lineage>
        <taxon>Eukaryota</taxon>
        <taxon>Metazoa</taxon>
        <taxon>Spiralia</taxon>
        <taxon>Lophotrochozoa</taxon>
        <taxon>Mollusca</taxon>
        <taxon>Bivalvia</taxon>
        <taxon>Autobranchia</taxon>
        <taxon>Pteriomorphia</taxon>
        <taxon>Mytilida</taxon>
        <taxon>Mytiloidea</taxon>
        <taxon>Mytilidae</taxon>
        <taxon>Mytilinae</taxon>
        <taxon>Mytilus</taxon>
    </lineage>
</organism>
<keyword evidence="1" id="KW-0175">Coiled coil</keyword>
<sequence length="198" mass="23011">MFIFTYQNEQKTKPKLYRGRVKHSFRSSREPEGHFIQQTQHVATNADKKEHGSPFALRFISNVQDMPVDMATIPVSKYNRLSDLVKFDMVLASIFLPSTSGISSAKDDNSIFTRTLSSPHTEESEESLVETERERLGVENDRLKIEQERLATEKQRLEIERKSLIIKEQKYQLYLTKLNFSLQQMGISVNSLNVPYFF</sequence>
<evidence type="ECO:0000313" key="2">
    <source>
        <dbReference type="EMBL" id="CAC5421211.1"/>
    </source>
</evidence>